<dbReference type="InterPro" id="IPR032466">
    <property type="entry name" value="Metal_Hydrolase"/>
</dbReference>
<feature type="binding site" evidence="6">
    <location>
        <position position="156"/>
    </location>
    <ligand>
        <name>Zn(2+)</name>
        <dbReference type="ChEBI" id="CHEBI:29105"/>
        <label>2</label>
    </ligand>
</feature>
<feature type="binding site" evidence="6">
    <location>
        <position position="64"/>
    </location>
    <ligand>
        <name>Zn(2+)</name>
        <dbReference type="ChEBI" id="CHEBI:29105"/>
        <label>1</label>
    </ligand>
</feature>
<sequence>MRTLIKGARVLDPGNVDGYKSILINGQTIEAVLDPADVMPENETDFKVIDATGLVLVPGLMDIHVHLREPGHEYKETIATGAAAAARGGFTAVCAMPNTRPVNDNSQVTAFMLGKAKAAKGARVYPVGAVTKGSAGTQLSEIQDMQQAGIKAVSDDGRPVENAQIMRRALEYCRGLSIPVFVHAEDLSLVNGGAMNEGPPATFQGIPGIPNAAEAVMVARDILLSRLTGAHVHFCHISCEESIDLIRKAKHQGIRVTCETAPHYFTLTDADVKGYDACFKMSPPLRSEKDRQAVIQGLADGTIDVIASDHAPHSKEEKDLEFDRAAFGIVGLETSLPLSLKLVQNNHLTLENLILKMAKNPAKILGINNDITPGNPADLSLIDLKEKGVIDPSRFVSKSRNTPFAGMTVQGRAAATMVDGNFVFGLWA</sequence>
<dbReference type="CDD" id="cd01317">
    <property type="entry name" value="DHOase_IIa"/>
    <property type="match status" value="1"/>
</dbReference>
<reference evidence="8" key="1">
    <citation type="submission" date="2020-07" db="EMBL/GenBank/DDBJ databases">
        <title>Severe corrosion of carbon steel in oil field produced water can be linked to methanogenic archaea containing a special type of NiFe hydrogenase.</title>
        <authorList>
            <person name="Lahme S."/>
            <person name="Mand J."/>
            <person name="Longwell J."/>
            <person name="Smith R."/>
            <person name="Enning D."/>
        </authorList>
    </citation>
    <scope>NUCLEOTIDE SEQUENCE</scope>
    <source>
        <strain evidence="8">MIC098Bin6</strain>
    </source>
</reference>
<comment type="catalytic activity">
    <reaction evidence="6">
        <text>(S)-dihydroorotate + H2O = N-carbamoyl-L-aspartate + H(+)</text>
        <dbReference type="Rhea" id="RHEA:24296"/>
        <dbReference type="ChEBI" id="CHEBI:15377"/>
        <dbReference type="ChEBI" id="CHEBI:15378"/>
        <dbReference type="ChEBI" id="CHEBI:30864"/>
        <dbReference type="ChEBI" id="CHEBI:32814"/>
        <dbReference type="EC" id="3.5.2.3"/>
    </reaction>
</comment>
<evidence type="ECO:0000313" key="9">
    <source>
        <dbReference type="Proteomes" id="UP000706172"/>
    </source>
</evidence>
<dbReference type="Gene3D" id="3.20.20.140">
    <property type="entry name" value="Metal-dependent hydrolases"/>
    <property type="match status" value="1"/>
</dbReference>
<dbReference type="Proteomes" id="UP000706172">
    <property type="component" value="Unassembled WGS sequence"/>
</dbReference>
<dbReference type="InterPro" id="IPR024403">
    <property type="entry name" value="DHOase_cat"/>
</dbReference>
<feature type="domain" description="Dihydroorotase catalytic" evidence="7">
    <location>
        <begin position="54"/>
        <end position="242"/>
    </location>
</feature>
<feature type="binding site" evidence="6">
    <location>
        <position position="98"/>
    </location>
    <ligand>
        <name>substrate</name>
    </ligand>
</feature>
<dbReference type="EC" id="3.5.2.3" evidence="6"/>
<protein>
    <recommendedName>
        <fullName evidence="6">Dihydroorotase</fullName>
        <shortName evidence="6">DHOase</shortName>
        <ecNumber evidence="6">3.5.2.3</ecNumber>
    </recommendedName>
</protein>
<comment type="function">
    <text evidence="1 6">Catalyzes the reversible cyclization of carbamoyl aspartate to dihydroorotate.</text>
</comment>
<evidence type="ECO:0000256" key="3">
    <source>
        <dbReference type="ARBA" id="ARBA00022723"/>
    </source>
</evidence>
<comment type="similarity">
    <text evidence="2 6">Belongs to the metallo-dependent hydrolases superfamily. DHOase family. Class I DHOase subfamily.</text>
</comment>
<dbReference type="PROSITE" id="PS00483">
    <property type="entry name" value="DIHYDROOROTASE_2"/>
    <property type="match status" value="1"/>
</dbReference>
<feature type="binding site" evidence="6">
    <location>
        <position position="309"/>
    </location>
    <ligand>
        <name>Zn(2+)</name>
        <dbReference type="ChEBI" id="CHEBI:29105"/>
        <label>1</label>
    </ligand>
</feature>
<keyword evidence="5 6" id="KW-0665">Pyrimidine biosynthesis</keyword>
<evidence type="ECO:0000256" key="1">
    <source>
        <dbReference type="ARBA" id="ARBA00002368"/>
    </source>
</evidence>
<dbReference type="GO" id="GO:0044205">
    <property type="term" value="P:'de novo' UMP biosynthetic process"/>
    <property type="evidence" value="ECO:0007669"/>
    <property type="project" value="UniProtKB-UniRule"/>
</dbReference>
<dbReference type="SUPFAM" id="SSF51556">
    <property type="entry name" value="Metallo-dependent hydrolases"/>
    <property type="match status" value="1"/>
</dbReference>
<dbReference type="InterPro" id="IPR002195">
    <property type="entry name" value="Dihydroorotase_CS"/>
</dbReference>
<dbReference type="PANTHER" id="PTHR43668:SF2">
    <property type="entry name" value="ALLANTOINASE"/>
    <property type="match status" value="1"/>
</dbReference>
<keyword evidence="6" id="KW-0862">Zinc</keyword>
<evidence type="ECO:0000259" key="7">
    <source>
        <dbReference type="Pfam" id="PF12890"/>
    </source>
</evidence>
<feature type="binding site" evidence="6">
    <location>
        <position position="313"/>
    </location>
    <ligand>
        <name>substrate</name>
    </ligand>
</feature>
<evidence type="ECO:0000256" key="6">
    <source>
        <dbReference type="HAMAP-Rule" id="MF_00220"/>
    </source>
</evidence>
<evidence type="ECO:0000256" key="5">
    <source>
        <dbReference type="ARBA" id="ARBA00022975"/>
    </source>
</evidence>
<dbReference type="PROSITE" id="PS00482">
    <property type="entry name" value="DIHYDROOROTASE_1"/>
    <property type="match status" value="1"/>
</dbReference>
<comment type="caution">
    <text evidence="6">Lacks conserved residue(s) required for the propagation of feature annotation.</text>
</comment>
<gene>
    <name evidence="6" type="primary">pyrC</name>
    <name evidence="8" type="ORF">H0S81_01155</name>
</gene>
<dbReference type="PANTHER" id="PTHR43668">
    <property type="entry name" value="ALLANTOINASE"/>
    <property type="match status" value="1"/>
</dbReference>
<organism evidence="8 9">
    <name type="scientific">Desulfotignum balticum</name>
    <dbReference type="NCBI Taxonomy" id="115781"/>
    <lineage>
        <taxon>Bacteria</taxon>
        <taxon>Pseudomonadati</taxon>
        <taxon>Thermodesulfobacteriota</taxon>
        <taxon>Desulfobacteria</taxon>
        <taxon>Desulfobacterales</taxon>
        <taxon>Desulfobacteraceae</taxon>
        <taxon>Desulfotignum</taxon>
    </lineage>
</organism>
<dbReference type="GO" id="GO:0008270">
    <property type="term" value="F:zinc ion binding"/>
    <property type="evidence" value="ECO:0007669"/>
    <property type="project" value="UniProtKB-UniRule"/>
</dbReference>
<accession>A0A931CP08</accession>
<dbReference type="GO" id="GO:0006145">
    <property type="term" value="P:purine nucleobase catabolic process"/>
    <property type="evidence" value="ECO:0007669"/>
    <property type="project" value="TreeGrafter"/>
</dbReference>
<dbReference type="GO" id="GO:0005737">
    <property type="term" value="C:cytoplasm"/>
    <property type="evidence" value="ECO:0007669"/>
    <property type="project" value="TreeGrafter"/>
</dbReference>
<feature type="binding site" evidence="6">
    <location>
        <position position="236"/>
    </location>
    <ligand>
        <name>Zn(2+)</name>
        <dbReference type="ChEBI" id="CHEBI:29105"/>
        <label>2</label>
    </ligand>
</feature>
<evidence type="ECO:0000256" key="4">
    <source>
        <dbReference type="ARBA" id="ARBA00022801"/>
    </source>
</evidence>
<dbReference type="SUPFAM" id="SSF51338">
    <property type="entry name" value="Composite domain of metallo-dependent hydrolases"/>
    <property type="match status" value="1"/>
</dbReference>
<dbReference type="InterPro" id="IPR011059">
    <property type="entry name" value="Metal-dep_hydrolase_composite"/>
</dbReference>
<dbReference type="EMBL" id="JACCQK010000042">
    <property type="protein sequence ID" value="MBG0778527.1"/>
    <property type="molecule type" value="Genomic_DNA"/>
</dbReference>
<feature type="binding site" evidence="6">
    <location>
        <begin position="327"/>
        <end position="328"/>
    </location>
    <ligand>
        <name>substrate</name>
    </ligand>
</feature>
<dbReference type="AlphaFoldDB" id="A0A931CP08"/>
<dbReference type="GO" id="GO:0004151">
    <property type="term" value="F:dihydroorotase activity"/>
    <property type="evidence" value="ECO:0007669"/>
    <property type="project" value="UniProtKB-UniRule"/>
</dbReference>
<proteinExistence type="inferred from homology"/>
<dbReference type="GO" id="GO:0004038">
    <property type="term" value="F:allantoinase activity"/>
    <property type="evidence" value="ECO:0007669"/>
    <property type="project" value="TreeGrafter"/>
</dbReference>
<dbReference type="NCBIfam" id="TIGR00857">
    <property type="entry name" value="pyrC_multi"/>
    <property type="match status" value="1"/>
</dbReference>
<name>A0A931CP08_9BACT</name>
<comment type="caution">
    <text evidence="8">The sequence shown here is derived from an EMBL/GenBank/DDBJ whole genome shotgun (WGS) entry which is preliminary data.</text>
</comment>
<keyword evidence="4 6" id="KW-0378">Hydrolase</keyword>
<dbReference type="InterPro" id="IPR004722">
    <property type="entry name" value="DHOase"/>
</dbReference>
<feature type="active site" evidence="6">
    <location>
        <position position="309"/>
    </location>
</feature>
<feature type="binding site" evidence="6">
    <location>
        <position position="66"/>
    </location>
    <ligand>
        <name>Zn(2+)</name>
        <dbReference type="ChEBI" id="CHEBI:29105"/>
        <label>1</label>
    </ligand>
</feature>
<dbReference type="Pfam" id="PF12890">
    <property type="entry name" value="DHOase"/>
    <property type="match status" value="1"/>
</dbReference>
<feature type="binding site" evidence="6">
    <location>
        <position position="156"/>
    </location>
    <ligand>
        <name>Zn(2+)</name>
        <dbReference type="ChEBI" id="CHEBI:29105"/>
        <label>1</label>
    </ligand>
</feature>
<comment type="cofactor">
    <cofactor evidence="6">
        <name>Zn(2+)</name>
        <dbReference type="ChEBI" id="CHEBI:29105"/>
    </cofactor>
    <text evidence="6">Binds 2 Zn(2+) ions per subunit.</text>
</comment>
<feature type="binding site" evidence="6">
    <location>
        <begin position="66"/>
        <end position="68"/>
    </location>
    <ligand>
        <name>substrate</name>
    </ligand>
</feature>
<evidence type="ECO:0000313" key="8">
    <source>
        <dbReference type="EMBL" id="MBG0778527.1"/>
    </source>
</evidence>
<dbReference type="HAMAP" id="MF_00220_B">
    <property type="entry name" value="PyrC_classI_B"/>
    <property type="match status" value="1"/>
</dbReference>
<evidence type="ECO:0000256" key="2">
    <source>
        <dbReference type="ARBA" id="ARBA00010286"/>
    </source>
</evidence>
<dbReference type="InterPro" id="IPR050138">
    <property type="entry name" value="DHOase/Allantoinase_Hydrolase"/>
</dbReference>
<dbReference type="Gene3D" id="2.30.40.10">
    <property type="entry name" value="Urease, subunit C, domain 1"/>
    <property type="match status" value="1"/>
</dbReference>
<comment type="pathway">
    <text evidence="6">Pyrimidine metabolism; UMP biosynthesis via de novo pathway; (S)-dihydroorotate from bicarbonate: step 3/3.</text>
</comment>
<feature type="binding site" evidence="6">
    <location>
        <position position="183"/>
    </location>
    <ligand>
        <name>Zn(2+)</name>
        <dbReference type="ChEBI" id="CHEBI:29105"/>
        <label>2</label>
    </ligand>
</feature>
<keyword evidence="3 6" id="KW-0479">Metal-binding</keyword>